<dbReference type="Pfam" id="PF00005">
    <property type="entry name" value="ABC_tran"/>
    <property type="match status" value="2"/>
</dbReference>
<evidence type="ECO:0000256" key="10">
    <source>
        <dbReference type="SAM" id="Phobius"/>
    </source>
</evidence>
<feature type="transmembrane region" description="Helical" evidence="10">
    <location>
        <begin position="294"/>
        <end position="315"/>
    </location>
</feature>
<dbReference type="PROSITE" id="PS00211">
    <property type="entry name" value="ABC_TRANSPORTER_1"/>
    <property type="match status" value="2"/>
</dbReference>
<feature type="domain" description="ABC transporter" evidence="11">
    <location>
        <begin position="1330"/>
        <end position="1565"/>
    </location>
</feature>
<evidence type="ECO:0000256" key="8">
    <source>
        <dbReference type="ARBA" id="ARBA00022989"/>
    </source>
</evidence>
<evidence type="ECO:0000256" key="2">
    <source>
        <dbReference type="ARBA" id="ARBA00008869"/>
    </source>
</evidence>
<feature type="transmembrane region" description="Helical" evidence="10">
    <location>
        <begin position="327"/>
        <end position="351"/>
    </location>
</feature>
<protein>
    <recommendedName>
        <fullName evidence="11">ABC transporter domain-containing protein</fullName>
    </recommendedName>
</protein>
<feature type="domain" description="ABC transporter" evidence="11">
    <location>
        <begin position="521"/>
        <end position="751"/>
    </location>
</feature>
<dbReference type="Pfam" id="PF12698">
    <property type="entry name" value="ABC2_membrane_3"/>
    <property type="match status" value="2"/>
</dbReference>
<keyword evidence="6" id="KW-0547">Nucleotide-binding</keyword>
<feature type="transmembrane region" description="Helical" evidence="10">
    <location>
        <begin position="1209"/>
        <end position="1235"/>
    </location>
</feature>
<keyword evidence="13" id="KW-1185">Reference proteome</keyword>
<dbReference type="GO" id="GO:0140359">
    <property type="term" value="F:ABC-type transporter activity"/>
    <property type="evidence" value="ECO:0007669"/>
    <property type="project" value="InterPro"/>
</dbReference>
<dbReference type="FunFam" id="3.40.50.300:FF:000335">
    <property type="entry name" value="ATP binding cassette subfamily A member 5"/>
    <property type="match status" value="1"/>
</dbReference>
<evidence type="ECO:0000313" key="12">
    <source>
        <dbReference type="EMBL" id="CAI2380167.1"/>
    </source>
</evidence>
<dbReference type="PANTHER" id="PTHR19229:SF36">
    <property type="entry name" value="ATP-BINDING CASSETTE SUB-FAMILY A MEMBER 2"/>
    <property type="match status" value="1"/>
</dbReference>
<dbReference type="EMBL" id="CAMPGE010022094">
    <property type="protein sequence ID" value="CAI2380167.1"/>
    <property type="molecule type" value="Genomic_DNA"/>
</dbReference>
<evidence type="ECO:0000256" key="5">
    <source>
        <dbReference type="ARBA" id="ARBA00022737"/>
    </source>
</evidence>
<name>A0AAD2D4L4_EUPCR</name>
<gene>
    <name evidence="12" type="ORF">ECRASSUSDP1_LOCUS21596</name>
</gene>
<keyword evidence="3" id="KW-0813">Transport</keyword>
<dbReference type="SMART" id="SM00382">
    <property type="entry name" value="AAA"/>
    <property type="match status" value="2"/>
</dbReference>
<dbReference type="CDD" id="cd03263">
    <property type="entry name" value="ABC_subfamily_A"/>
    <property type="match status" value="2"/>
</dbReference>
<dbReference type="PANTHER" id="PTHR19229">
    <property type="entry name" value="ATP-BINDING CASSETTE TRANSPORTER SUBFAMILY A ABCA"/>
    <property type="match status" value="1"/>
</dbReference>
<evidence type="ECO:0000256" key="1">
    <source>
        <dbReference type="ARBA" id="ARBA00004141"/>
    </source>
</evidence>
<keyword evidence="4 10" id="KW-0812">Transmembrane</keyword>
<feature type="transmembrane region" description="Helical" evidence="10">
    <location>
        <begin position="1116"/>
        <end position="1142"/>
    </location>
</feature>
<feature type="transmembrane region" description="Helical" evidence="10">
    <location>
        <begin position="252"/>
        <end position="273"/>
    </location>
</feature>
<comment type="similarity">
    <text evidence="2">Belongs to the ABC transporter superfamily. ABCA family.</text>
</comment>
<dbReference type="InterPro" id="IPR017871">
    <property type="entry name" value="ABC_transporter-like_CS"/>
</dbReference>
<comment type="caution">
    <text evidence="12">The sequence shown here is derived from an EMBL/GenBank/DDBJ whole genome shotgun (WGS) entry which is preliminary data.</text>
</comment>
<organism evidence="12 13">
    <name type="scientific">Euplotes crassus</name>
    <dbReference type="NCBI Taxonomy" id="5936"/>
    <lineage>
        <taxon>Eukaryota</taxon>
        <taxon>Sar</taxon>
        <taxon>Alveolata</taxon>
        <taxon>Ciliophora</taxon>
        <taxon>Intramacronucleata</taxon>
        <taxon>Spirotrichea</taxon>
        <taxon>Hypotrichia</taxon>
        <taxon>Euplotida</taxon>
        <taxon>Euplotidae</taxon>
        <taxon>Moneuplotes</taxon>
    </lineage>
</organism>
<keyword evidence="9 10" id="KW-0472">Membrane</keyword>
<feature type="transmembrane region" description="Helical" evidence="10">
    <location>
        <begin position="27"/>
        <end position="45"/>
    </location>
</feature>
<dbReference type="Proteomes" id="UP001295684">
    <property type="component" value="Unassembled WGS sequence"/>
</dbReference>
<dbReference type="GO" id="GO:0005524">
    <property type="term" value="F:ATP binding"/>
    <property type="evidence" value="ECO:0007669"/>
    <property type="project" value="UniProtKB-KW"/>
</dbReference>
<keyword evidence="5" id="KW-0677">Repeat</keyword>
<keyword evidence="8 10" id="KW-1133">Transmembrane helix</keyword>
<dbReference type="GO" id="GO:0005319">
    <property type="term" value="F:lipid transporter activity"/>
    <property type="evidence" value="ECO:0007669"/>
    <property type="project" value="TreeGrafter"/>
</dbReference>
<feature type="transmembrane region" description="Helical" evidence="10">
    <location>
        <begin position="888"/>
        <end position="909"/>
    </location>
</feature>
<feature type="transmembrane region" description="Helical" evidence="10">
    <location>
        <begin position="1183"/>
        <end position="1203"/>
    </location>
</feature>
<evidence type="ECO:0000256" key="3">
    <source>
        <dbReference type="ARBA" id="ARBA00022448"/>
    </source>
</evidence>
<dbReference type="InterPro" id="IPR027417">
    <property type="entry name" value="P-loop_NTPase"/>
</dbReference>
<dbReference type="GO" id="GO:0016887">
    <property type="term" value="F:ATP hydrolysis activity"/>
    <property type="evidence" value="ECO:0007669"/>
    <property type="project" value="InterPro"/>
</dbReference>
<feature type="transmembrane region" description="Helical" evidence="10">
    <location>
        <begin position="1069"/>
        <end position="1095"/>
    </location>
</feature>
<evidence type="ECO:0000256" key="6">
    <source>
        <dbReference type="ARBA" id="ARBA00022741"/>
    </source>
</evidence>
<dbReference type="GO" id="GO:0016020">
    <property type="term" value="C:membrane"/>
    <property type="evidence" value="ECO:0007669"/>
    <property type="project" value="UniProtKB-SubCell"/>
</dbReference>
<evidence type="ECO:0000256" key="9">
    <source>
        <dbReference type="ARBA" id="ARBA00023136"/>
    </source>
</evidence>
<reference evidence="12" key="1">
    <citation type="submission" date="2023-07" db="EMBL/GenBank/DDBJ databases">
        <authorList>
            <consortium name="AG Swart"/>
            <person name="Singh M."/>
            <person name="Singh A."/>
            <person name="Seah K."/>
            <person name="Emmerich C."/>
        </authorList>
    </citation>
    <scope>NUCLEOTIDE SEQUENCE</scope>
    <source>
        <strain evidence="12">DP1</strain>
    </source>
</reference>
<sequence>MASTTFWRQFKALNKKNYIIFRRNRRAIICEFVIPILFASLFVILGTQIPASEVREGSDVFYRSGYMIEPFIKRLGQGSTVAAQEPEYASIEVDPGWVGAGKDLAFIQSKEKFADVETFLQDDRGITLTKEFDNFNDPRNEIRRDGDDTRLAGALEVNLLADNKIQVNVMSKEFKSEGFAGFSLNNSETYDIYEANLEFERSLTGNYAQFALEAHLNKTKPQNRNVKISNVFTYRSTEDEDISVLAQVMDSLFPILVVVTYTLPMLYIIQRAVEEKASKTRESMRMMGMKEAPYWCSWFLVYFCLIFIISLIMALGTGFTVLNHSNFLLVFLIFFLYGASVFGMGILVIAVFDSVKTATIAGMCLNLFIYYIRYALPDSTPLIVRIIVSVFPSLNLYNVQTPLWQLQFLGGVSFSNTSTFYGQYSLLVFFLMSVFNIFFWTFLALYIAAIIPTEFGTRKHPCFCLMFRRRRVRVNENGERYSLLLQNNSDDAADIEYHENSDAFEKVGNDLKELERTQECLKIRGLQKTFGNGFQAVDNLSLTMYSGQIFALLGHNGAGKTTTISMLTGLFGASGGNAEAFGIDLLNNQDEARSIMGVCPQHNVLFPTLTPEEHFEIFCEFKGVPASQKRQAIEDCLRNVDLLDKRHDVSKDLSGGQKRKVNVGIALLGGSKIVLLDEPTSGMDPTARRRLWDLLKENKEDRIIILTTHFMEEADILGDRISIMAKGSAQCCGSSLFLKRKFGVGYNLTFDKSTQESVPKLEEYVMGKIPEAIKLSEVSSEVTFQLPNSSVNKFKTFFEGIDNNLEELQIKSYGIGVTTLEEVFLKVGDGVDEKEKFDSKEARMSEEEKENDAYCLVDQSVQGFSLDILQLIAMMKIRIKFAYREPRILICEVILPILMVILSAVLMGVSLREKTGIFQYDIGKIPDNLITHVGYPQTTVSQEVAQQFIDYQYTKDGFNAKLFEGDAFVGENRKETAKNFDEFVMSNQIDGWRIFSVFINRIEVDPEENTVYYDLTTLVDPTQAEAVGYAAQAAMTSIFRAELQDETAEFTIGRGSFPRIGNTSAILRMVLAGITVVNFCIALGLTTSSMAGNIAKERTDSLKHQQIVSGGSKFSYWMAMFIVDFGKLLPAFISFIIIVIVLDVNIPFFYVFAILCLISILPCTYFLTFIFRTESFARNFVRLIHFFGGGICAFICFGFSFAGQPWTSFSIAIRVILCWNTSFSFSHAIIFILAIENIPNFKDENKFSLKYAGADFICLVAQIIFFWVAIMLIENRFYINRNGRAVRVGDFVGHGEHGGQERVNLDDPDVKEEEQRIAASTPEDMEIRTYLLNKIYKTRKGENHAVRNVSFGISFGECFALLGINGAGKTSTFKALTGDVDPTSGEVHVGGYDVQNRIQYNHIRKLIGYCPQFDAIFPNLTVKEHLEFYANIKGVIPNMRRTVVERQLIEMGLEEYTNKQAGKLSGGNKRKLSVAMAMIGNPPIVFLDEPSTGMDPKAKRFMWNIIAKISTLRKKSCVILTTHSMEEAEALSTKLGIMVGGSFKCYGSAQHIKNKFGDGYEVEIKITTPTSEELTALGTGKGFQEEMLVDGSNYMQILSAFEAQPLSEEIKEGGFGENMWKEFGKGGVKLRNFIEFIFIEQTGLSLMNQLANDFEYVELLEHYGNSFRVKLPTFNQSIGVLFGRFEEIYKPQFSIDQYSVSQTTLEQIFNNFAKQHYTLSKTSRVFRRQS</sequence>
<dbReference type="SUPFAM" id="SSF52540">
    <property type="entry name" value="P-loop containing nucleoside triphosphate hydrolases"/>
    <property type="match status" value="2"/>
</dbReference>
<dbReference type="InterPro" id="IPR003439">
    <property type="entry name" value="ABC_transporter-like_ATP-bd"/>
</dbReference>
<feature type="transmembrane region" description="Helical" evidence="10">
    <location>
        <begin position="424"/>
        <end position="451"/>
    </location>
</feature>
<proteinExistence type="inferred from homology"/>
<evidence type="ECO:0000259" key="11">
    <source>
        <dbReference type="PROSITE" id="PS50893"/>
    </source>
</evidence>
<accession>A0AAD2D4L4</accession>
<evidence type="ECO:0000256" key="7">
    <source>
        <dbReference type="ARBA" id="ARBA00022840"/>
    </source>
</evidence>
<dbReference type="Gene3D" id="3.40.50.300">
    <property type="entry name" value="P-loop containing nucleotide triphosphate hydrolases"/>
    <property type="match status" value="2"/>
</dbReference>
<dbReference type="InterPro" id="IPR026082">
    <property type="entry name" value="ABCA"/>
</dbReference>
<dbReference type="InterPro" id="IPR013525">
    <property type="entry name" value="ABC2_TM"/>
</dbReference>
<feature type="transmembrane region" description="Helical" evidence="10">
    <location>
        <begin position="358"/>
        <end position="376"/>
    </location>
</feature>
<evidence type="ECO:0000313" key="13">
    <source>
        <dbReference type="Proteomes" id="UP001295684"/>
    </source>
</evidence>
<dbReference type="FunFam" id="3.40.50.300:FF:000298">
    <property type="entry name" value="ATP-binding cassette sub-family A member 12"/>
    <property type="match status" value="1"/>
</dbReference>
<dbReference type="PROSITE" id="PS50893">
    <property type="entry name" value="ABC_TRANSPORTER_2"/>
    <property type="match status" value="2"/>
</dbReference>
<feature type="transmembrane region" description="Helical" evidence="10">
    <location>
        <begin position="1256"/>
        <end position="1273"/>
    </location>
</feature>
<feature type="transmembrane region" description="Helical" evidence="10">
    <location>
        <begin position="1148"/>
        <end position="1171"/>
    </location>
</feature>
<dbReference type="InterPro" id="IPR003593">
    <property type="entry name" value="AAA+_ATPase"/>
</dbReference>
<evidence type="ECO:0000256" key="4">
    <source>
        <dbReference type="ARBA" id="ARBA00022692"/>
    </source>
</evidence>
<comment type="subcellular location">
    <subcellularLocation>
        <location evidence="1">Membrane</location>
        <topology evidence="1">Multi-pass membrane protein</topology>
    </subcellularLocation>
</comment>
<keyword evidence="7" id="KW-0067">ATP-binding</keyword>